<accession>A0AB35YPU9</accession>
<dbReference type="PANTHER" id="PTHR43646:SF2">
    <property type="entry name" value="GLYCOSYLTRANSFERASE 2-LIKE DOMAIN-CONTAINING PROTEIN"/>
    <property type="match status" value="1"/>
</dbReference>
<dbReference type="GO" id="GO:0016757">
    <property type="term" value="F:glycosyltransferase activity"/>
    <property type="evidence" value="ECO:0007669"/>
    <property type="project" value="UniProtKB-KW"/>
</dbReference>
<dbReference type="NCBIfam" id="TIGR04283">
    <property type="entry name" value="glyco_like_mftF"/>
    <property type="match status" value="1"/>
</dbReference>
<keyword evidence="5" id="KW-0472">Membrane</keyword>
<evidence type="ECO:0000256" key="1">
    <source>
        <dbReference type="ARBA" id="ARBA00004236"/>
    </source>
</evidence>
<dbReference type="AlphaFoldDB" id="A0AB35YPU9"/>
<dbReference type="EMBL" id="JAZBJM010000003">
    <property type="protein sequence ID" value="MEM0518170.1"/>
    <property type="molecule type" value="Genomic_DNA"/>
</dbReference>
<keyword evidence="10" id="KW-1185">Reference proteome</keyword>
<comment type="subcellular location">
    <subcellularLocation>
        <location evidence="1">Cell membrane</location>
    </subcellularLocation>
</comment>
<dbReference type="GO" id="GO:0005886">
    <property type="term" value="C:plasma membrane"/>
    <property type="evidence" value="ECO:0007669"/>
    <property type="project" value="UniProtKB-SubCell"/>
</dbReference>
<feature type="domain" description="Glycosyltransferase 2-like" evidence="6">
    <location>
        <begin position="3"/>
        <end position="133"/>
    </location>
</feature>
<dbReference type="Gene3D" id="3.90.550.10">
    <property type="entry name" value="Spore Coat Polysaccharide Biosynthesis Protein SpsA, Chain A"/>
    <property type="match status" value="1"/>
</dbReference>
<dbReference type="Proteomes" id="UP001390963">
    <property type="component" value="Unassembled WGS sequence"/>
</dbReference>
<dbReference type="InterPro" id="IPR029044">
    <property type="entry name" value="Nucleotide-diphossugar_trans"/>
</dbReference>
<organism evidence="7 9">
    <name type="scientific">Aequorivita flava</name>
    <dbReference type="NCBI Taxonomy" id="3114371"/>
    <lineage>
        <taxon>Bacteria</taxon>
        <taxon>Pseudomonadati</taxon>
        <taxon>Bacteroidota</taxon>
        <taxon>Flavobacteriia</taxon>
        <taxon>Flavobacteriales</taxon>
        <taxon>Flavobacteriaceae</taxon>
        <taxon>Aequorivita</taxon>
    </lineage>
</organism>
<dbReference type="Pfam" id="PF00535">
    <property type="entry name" value="Glycos_transf_2"/>
    <property type="match status" value="1"/>
</dbReference>
<dbReference type="PANTHER" id="PTHR43646">
    <property type="entry name" value="GLYCOSYLTRANSFERASE"/>
    <property type="match status" value="1"/>
</dbReference>
<reference evidence="7 10" key="1">
    <citation type="submission" date="2024-01" db="EMBL/GenBank/DDBJ databases">
        <title>Aequorivita flavus sp. nov., isolated from deep-sea sediment.</title>
        <authorList>
            <person name="Chen X."/>
        </authorList>
    </citation>
    <scope>NUCLEOTIDE SEQUENCE</scope>
    <source>
        <strain evidence="7">MCCC 1A16923</strain>
        <strain evidence="8 10">MCCC 1A16935</strain>
    </source>
</reference>
<evidence type="ECO:0000256" key="4">
    <source>
        <dbReference type="ARBA" id="ARBA00022679"/>
    </source>
</evidence>
<evidence type="ECO:0000313" key="8">
    <source>
        <dbReference type="EMBL" id="MEM0572898.1"/>
    </source>
</evidence>
<protein>
    <submittedName>
        <fullName evidence="7">TIGR04283 family arsenosugar biosynthesis glycosyltransferase</fullName>
    </submittedName>
</protein>
<dbReference type="InterPro" id="IPR026461">
    <property type="entry name" value="Trfase_2_rSAM/seldom_assoc"/>
</dbReference>
<evidence type="ECO:0000256" key="3">
    <source>
        <dbReference type="ARBA" id="ARBA00022676"/>
    </source>
</evidence>
<dbReference type="CDD" id="cd02522">
    <property type="entry name" value="GT_2_like_a"/>
    <property type="match status" value="1"/>
</dbReference>
<keyword evidence="3" id="KW-0328">Glycosyltransferase</keyword>
<dbReference type="SUPFAM" id="SSF53448">
    <property type="entry name" value="Nucleotide-diphospho-sugar transferases"/>
    <property type="match status" value="1"/>
</dbReference>
<dbReference type="Proteomes" id="UP001388259">
    <property type="component" value="Unassembled WGS sequence"/>
</dbReference>
<proteinExistence type="predicted"/>
<name>A0AB35YPU9_9FLAO</name>
<dbReference type="InterPro" id="IPR001173">
    <property type="entry name" value="Glyco_trans_2-like"/>
</dbReference>
<evidence type="ECO:0000313" key="7">
    <source>
        <dbReference type="EMBL" id="MEM0518170.1"/>
    </source>
</evidence>
<evidence type="ECO:0000259" key="6">
    <source>
        <dbReference type="Pfam" id="PF00535"/>
    </source>
</evidence>
<keyword evidence="4" id="KW-0808">Transferase</keyword>
<gene>
    <name evidence="8" type="ORF">VZD24_05175</name>
    <name evidence="7" type="ORF">VZD85_07395</name>
</gene>
<evidence type="ECO:0000256" key="5">
    <source>
        <dbReference type="ARBA" id="ARBA00023136"/>
    </source>
</evidence>
<evidence type="ECO:0000256" key="2">
    <source>
        <dbReference type="ARBA" id="ARBA00022475"/>
    </source>
</evidence>
<dbReference type="EMBL" id="JBANCF010000003">
    <property type="protein sequence ID" value="MEM0572898.1"/>
    <property type="molecule type" value="Genomic_DNA"/>
</dbReference>
<dbReference type="RefSeq" id="WP_342687159.1">
    <property type="nucleotide sequence ID" value="NZ_JAZBJM010000003.1"/>
</dbReference>
<keyword evidence="2" id="KW-1003">Cell membrane</keyword>
<evidence type="ECO:0000313" key="9">
    <source>
        <dbReference type="Proteomes" id="UP001388259"/>
    </source>
</evidence>
<evidence type="ECO:0000313" key="10">
    <source>
        <dbReference type="Proteomes" id="UP001390963"/>
    </source>
</evidence>
<comment type="caution">
    <text evidence="7">The sequence shown here is derived from an EMBL/GenBank/DDBJ whole genome shotgun (WGS) entry which is preliminary data.</text>
</comment>
<sequence length="257" mass="29805">MLSIIIPVLNEAEIITELLQKLPARLSGKYRADIIFVDGGSTDGTQSLINTYVTKTVQPQSIYSIRLLSSEKGRAKQMNEGAKHALSEILYFLHADSFPPKKFDKYIVAEVNKGNPAGCFRLKFDSNHWWLQLAGWLTRFNWKACRGGDQSQFITKQLFNSIGGFDEDYIIYEDNILIGQLYKRKKFVVLPKKLTTSARLYRQKGVWNLQYHFWAIYVKRWFGADADELYQYYLKHIKQVNSTEISKEKLSNQIVEN</sequence>